<name>A0A8C2CBV8_CYPCA</name>
<dbReference type="InterPro" id="IPR036420">
    <property type="entry name" value="BRCT_dom_sf"/>
</dbReference>
<reference evidence="14" key="1">
    <citation type="submission" date="2025-08" db="UniProtKB">
        <authorList>
            <consortium name="Ensembl"/>
        </authorList>
    </citation>
    <scope>IDENTIFICATION</scope>
</reference>
<dbReference type="PROSITE" id="PS50006">
    <property type="entry name" value="FHA_DOMAIN"/>
    <property type="match status" value="1"/>
</dbReference>
<dbReference type="PIRSF" id="PIRSF011869">
    <property type="entry name" value="Nibrin_animal"/>
    <property type="match status" value="1"/>
</dbReference>
<dbReference type="GO" id="GO:0051321">
    <property type="term" value="P:meiotic cell cycle"/>
    <property type="evidence" value="ECO:0007669"/>
    <property type="project" value="UniProtKB-KW"/>
</dbReference>
<dbReference type="GO" id="GO:0000781">
    <property type="term" value="C:chromosome, telomeric region"/>
    <property type="evidence" value="ECO:0007669"/>
    <property type="project" value="UniProtKB-SubCell"/>
</dbReference>
<dbReference type="InterPro" id="IPR008984">
    <property type="entry name" value="SMAD_FHA_dom_sf"/>
</dbReference>
<feature type="compositionally biased region" description="Polar residues" evidence="12">
    <location>
        <begin position="451"/>
        <end position="471"/>
    </location>
</feature>
<dbReference type="GO" id="GO:0000723">
    <property type="term" value="P:telomere maintenance"/>
    <property type="evidence" value="ECO:0007669"/>
    <property type="project" value="InterPro"/>
</dbReference>
<dbReference type="Pfam" id="PF00498">
    <property type="entry name" value="FHA"/>
    <property type="match status" value="1"/>
</dbReference>
<evidence type="ECO:0000256" key="6">
    <source>
        <dbReference type="ARBA" id="ARBA00022895"/>
    </source>
</evidence>
<dbReference type="SUPFAM" id="SSF52113">
    <property type="entry name" value="BRCT domain"/>
    <property type="match status" value="1"/>
</dbReference>
<evidence type="ECO:0000256" key="3">
    <source>
        <dbReference type="ARBA" id="ARBA00020013"/>
    </source>
</evidence>
<dbReference type="GO" id="GO:0016605">
    <property type="term" value="C:PML body"/>
    <property type="evidence" value="ECO:0007669"/>
    <property type="project" value="UniProtKB-SubCell"/>
</dbReference>
<dbReference type="InterPro" id="IPR032429">
    <property type="entry name" value="Nibrin_BRCT2"/>
</dbReference>
<feature type="compositionally biased region" description="Polar residues" evidence="12">
    <location>
        <begin position="637"/>
        <end position="666"/>
    </location>
</feature>
<evidence type="ECO:0000313" key="15">
    <source>
        <dbReference type="Proteomes" id="UP000694701"/>
    </source>
</evidence>
<dbReference type="Gene3D" id="2.60.200.20">
    <property type="match status" value="1"/>
</dbReference>
<dbReference type="SMART" id="SM01348">
    <property type="entry name" value="Nbs1_C"/>
    <property type="match status" value="1"/>
</dbReference>
<dbReference type="InterPro" id="IPR016592">
    <property type="entry name" value="Nibrin_met"/>
</dbReference>
<keyword evidence="8" id="KW-0539">Nucleus</keyword>
<evidence type="ECO:0000256" key="4">
    <source>
        <dbReference type="ARBA" id="ARBA00022454"/>
    </source>
</evidence>
<feature type="compositionally biased region" description="Low complexity" evidence="12">
    <location>
        <begin position="624"/>
        <end position="636"/>
    </location>
</feature>
<dbReference type="Gene3D" id="3.40.50.10980">
    <property type="entry name" value="Nibrin, BRCT2 domain"/>
    <property type="match status" value="1"/>
</dbReference>
<dbReference type="AlphaFoldDB" id="A0A8C2CBV8"/>
<dbReference type="FunFam" id="2.60.200.20:FF:000017">
    <property type="entry name" value="Nibrin"/>
    <property type="match status" value="1"/>
</dbReference>
<keyword evidence="10" id="KW-0131">Cell cycle</keyword>
<feature type="compositionally biased region" description="Polar residues" evidence="12">
    <location>
        <begin position="387"/>
        <end position="418"/>
    </location>
</feature>
<evidence type="ECO:0000256" key="8">
    <source>
        <dbReference type="ARBA" id="ARBA00023242"/>
    </source>
</evidence>
<dbReference type="InterPro" id="IPR013908">
    <property type="entry name" value="Nibrin_C"/>
</dbReference>
<evidence type="ECO:0000256" key="11">
    <source>
        <dbReference type="ARBA" id="ARBA00044757"/>
    </source>
</evidence>
<feature type="region of interest" description="Disordered" evidence="12">
    <location>
        <begin position="744"/>
        <end position="763"/>
    </location>
</feature>
<evidence type="ECO:0000256" key="10">
    <source>
        <dbReference type="ARBA" id="ARBA00023306"/>
    </source>
</evidence>
<dbReference type="CDD" id="cd22667">
    <property type="entry name" value="FHA_NBN"/>
    <property type="match status" value="1"/>
</dbReference>
<dbReference type="InterPro" id="IPR001357">
    <property type="entry name" value="BRCT_dom"/>
</dbReference>
<dbReference type="InterPro" id="IPR043014">
    <property type="entry name" value="Nibrin_BRCT2_sf"/>
</dbReference>
<dbReference type="GO" id="GO:0000724">
    <property type="term" value="P:double-strand break repair via homologous recombination"/>
    <property type="evidence" value="ECO:0007669"/>
    <property type="project" value="TreeGrafter"/>
</dbReference>
<evidence type="ECO:0000256" key="9">
    <source>
        <dbReference type="ARBA" id="ARBA00023254"/>
    </source>
</evidence>
<dbReference type="InterPro" id="IPR000253">
    <property type="entry name" value="FHA_dom"/>
</dbReference>
<dbReference type="GO" id="GO:0007095">
    <property type="term" value="P:mitotic G2 DNA damage checkpoint signaling"/>
    <property type="evidence" value="ECO:0007669"/>
    <property type="project" value="InterPro"/>
</dbReference>
<feature type="region of interest" description="Disordered" evidence="12">
    <location>
        <begin position="584"/>
        <end position="704"/>
    </location>
</feature>
<dbReference type="Ensembl" id="ENSCCRT00020011097.1">
    <property type="protein sequence ID" value="ENSCCRP00020009986.1"/>
    <property type="gene ID" value="ENSCCRG00020005038.1"/>
</dbReference>
<dbReference type="InterPro" id="IPR040227">
    <property type="entry name" value="Nibrin-rel"/>
</dbReference>
<evidence type="ECO:0000313" key="14">
    <source>
        <dbReference type="Ensembl" id="ENSCCRP00020009986.1"/>
    </source>
</evidence>
<feature type="compositionally biased region" description="Polar residues" evidence="12">
    <location>
        <begin position="600"/>
        <end position="618"/>
    </location>
</feature>
<dbReference type="SMART" id="SM00240">
    <property type="entry name" value="FHA"/>
    <property type="match status" value="1"/>
</dbReference>
<sequence length="865" mass="94395">MWKLKPNESGGESIVLLPGQEYVVGRKNCEILLSSDQSISRVHANLTVTEQAVTLKDSSKYGTFINGEKLATGSTKILQTGDKITFGVFQSKFSLEKECVVVCSSCVDNEGKASLSQDLRFIGGRLVNSWTLDCTHLVMPTVKVTIKTICALLCCRPIVKPEFFSAFSKAVQQKLPLPKAEKFRPQIDEPSLAKEDVDLSARPERKSLFKGKTFLFLNSKQMKRLSQAVSCGGGVSQLLDEGSLPISLLESSSTCVVDMTSGSSQALIPPAFKKWVDSVAQILHRNGLRFITESEIGLAAIHVNNKTYCNPCCSMQSESVTVKPVIAAATLSQNTAVDETALVAPSQNITAYVVNTELSQDQSRVVTSGINTVGETPEKTLPKHKGSTLSAANKPSSLGPEPSSTRFVNETVMSSESFSVVDPEQRMKKSSASSGRGRLEPEGSVKLTAPPNASSTLKRSPQKQTALTNFFQPAGKKRPREDGSVQSDAKLSRKDSEVKEDEIQQSSFASRSHKASHTAQNQHSSVSRSEFSASLVQACGSSQSSGSKKRKEPEQYTPSAPEKPAAAADLDMSLEELESIMSDEMDEPLQSAANKKQRLESGTNSRINNPQLPNQQEGTESKSSKSTKNQQSSANNIQNLQLDRTGPAATNQGSERQSKRSSNQTPDLEAHSSAKKGKRPELEEVKEEEVSFVVNSRTQNDISQHCEPAVRQEMQASTSKSGSVNDPELPKRLLQIQFMSLTVSTSSRPRPSPLQTNDPNDKNVKRFCKKNVPGFNGLPNIIGGSDLVAYNRSKNSELEEWLRQAAEVRNHGNKESGGGGLYIIFTSSPHSSYLCAHKFISKDFYIVTKIFQLWTFYSSKFPGKK</sequence>
<dbReference type="GO" id="GO:0003684">
    <property type="term" value="F:damaged DNA binding"/>
    <property type="evidence" value="ECO:0007669"/>
    <property type="project" value="TreeGrafter"/>
</dbReference>
<keyword evidence="7" id="KW-0234">DNA repair</keyword>
<dbReference type="SUPFAM" id="SSF49879">
    <property type="entry name" value="SMAD/FHA domain"/>
    <property type="match status" value="1"/>
</dbReference>
<dbReference type="PANTHER" id="PTHR12162">
    <property type="entry name" value="NIBRIN-RELATED"/>
    <property type="match status" value="1"/>
</dbReference>
<dbReference type="Gene3D" id="3.40.50.10190">
    <property type="entry name" value="BRCT domain"/>
    <property type="match status" value="1"/>
</dbReference>
<keyword evidence="5" id="KW-0227">DNA damage</keyword>
<evidence type="ECO:0000256" key="12">
    <source>
        <dbReference type="SAM" id="MobiDB-lite"/>
    </source>
</evidence>
<dbReference type="Proteomes" id="UP000694701">
    <property type="component" value="Unplaced"/>
</dbReference>
<feature type="region of interest" description="Disordered" evidence="12">
    <location>
        <begin position="371"/>
        <end position="566"/>
    </location>
</feature>
<dbReference type="Pfam" id="PF16508">
    <property type="entry name" value="NIBRIN_BRCT_II"/>
    <property type="match status" value="1"/>
</dbReference>
<organism evidence="14 15">
    <name type="scientific">Cyprinus carpio</name>
    <name type="common">Common carp</name>
    <dbReference type="NCBI Taxonomy" id="7962"/>
    <lineage>
        <taxon>Eukaryota</taxon>
        <taxon>Metazoa</taxon>
        <taxon>Chordata</taxon>
        <taxon>Craniata</taxon>
        <taxon>Vertebrata</taxon>
        <taxon>Euteleostomi</taxon>
        <taxon>Actinopterygii</taxon>
        <taxon>Neopterygii</taxon>
        <taxon>Teleostei</taxon>
        <taxon>Ostariophysi</taxon>
        <taxon>Cypriniformes</taxon>
        <taxon>Cyprinidae</taxon>
        <taxon>Cyprininae</taxon>
        <taxon>Cyprinus</taxon>
    </lineage>
</organism>
<evidence type="ECO:0000256" key="7">
    <source>
        <dbReference type="ARBA" id="ARBA00023204"/>
    </source>
</evidence>
<dbReference type="FunFam" id="3.40.50.10980:FF:000001">
    <property type="entry name" value="Nibrin"/>
    <property type="match status" value="1"/>
</dbReference>
<evidence type="ECO:0000256" key="5">
    <source>
        <dbReference type="ARBA" id="ARBA00022763"/>
    </source>
</evidence>
<dbReference type="PANTHER" id="PTHR12162:SF0">
    <property type="entry name" value="NIBRIN"/>
    <property type="match status" value="1"/>
</dbReference>
<evidence type="ECO:0000256" key="2">
    <source>
        <dbReference type="ARBA" id="ARBA00004574"/>
    </source>
</evidence>
<evidence type="ECO:0000256" key="1">
    <source>
        <dbReference type="ARBA" id="ARBA00004322"/>
    </source>
</evidence>
<keyword evidence="9" id="KW-0469">Meiosis</keyword>
<evidence type="ECO:0000259" key="13">
    <source>
        <dbReference type="PROSITE" id="PS50006"/>
    </source>
</evidence>
<dbReference type="GO" id="GO:0030870">
    <property type="term" value="C:Mre11 complex"/>
    <property type="evidence" value="ECO:0007669"/>
    <property type="project" value="InterPro"/>
</dbReference>
<dbReference type="Pfam" id="PF08599">
    <property type="entry name" value="Nbs1_C"/>
    <property type="match status" value="1"/>
</dbReference>
<keyword evidence="4" id="KW-0158">Chromosome</keyword>
<feature type="compositionally biased region" description="Polar residues" evidence="12">
    <location>
        <begin position="517"/>
        <end position="535"/>
    </location>
</feature>
<protein>
    <recommendedName>
        <fullName evidence="3">Nibrin</fullName>
    </recommendedName>
</protein>
<dbReference type="Pfam" id="PF00533">
    <property type="entry name" value="BRCT"/>
    <property type="match status" value="1"/>
</dbReference>
<dbReference type="CDD" id="cd17741">
    <property type="entry name" value="BRCT_nibrin"/>
    <property type="match status" value="1"/>
</dbReference>
<accession>A0A8C2CBV8</accession>
<proteinExistence type="inferred from homology"/>
<comment type="subcellular location">
    <subcellularLocation>
        <location evidence="2">Chromosome</location>
        <location evidence="2">Telomere</location>
    </subcellularLocation>
    <subcellularLocation>
        <location evidence="1">Nucleus</location>
        <location evidence="1">PML body</location>
    </subcellularLocation>
</comment>
<keyword evidence="6" id="KW-0779">Telomere</keyword>
<feature type="domain" description="FHA" evidence="13">
    <location>
        <begin position="22"/>
        <end position="70"/>
    </location>
</feature>
<comment type="similarity">
    <text evidence="11">Belongs to the Nibrin family.</text>
</comment>